<dbReference type="Proteomes" id="UP000012099">
    <property type="component" value="Unassembled WGS sequence"/>
</dbReference>
<evidence type="ECO:0000313" key="2">
    <source>
        <dbReference type="EMBL" id="EMM98462.1"/>
    </source>
</evidence>
<protein>
    <submittedName>
        <fullName evidence="2">Uncharacterized protein</fullName>
    </submittedName>
</protein>
<comment type="caution">
    <text evidence="2">The sequence shown here is derived from an EMBL/GenBank/DDBJ whole genome shotgun (WGS) entry which is preliminary data.</text>
</comment>
<evidence type="ECO:0000313" key="3">
    <source>
        <dbReference type="Proteomes" id="UP000012099"/>
    </source>
</evidence>
<dbReference type="EMBL" id="AHMH02000152">
    <property type="protein sequence ID" value="EMM98462.1"/>
    <property type="molecule type" value="Genomic_DNA"/>
</dbReference>
<gene>
    <name evidence="2" type="ORF">LEP1GSC035_0511</name>
</gene>
<sequence>MNKTRLIQKQNAAKRIELNLKNEQLTIEQYKNENKIFSQTYDYENAEEALKEINIFVKWKAWEGYYPEEEGPDYADRWRNYWLNNFPEKTFLRNALLTNF</sequence>
<evidence type="ECO:0000256" key="1">
    <source>
        <dbReference type="SAM" id="Coils"/>
    </source>
</evidence>
<name>A0ABP2T623_9LEPT</name>
<accession>A0ABP2T623</accession>
<feature type="coiled-coil region" evidence="1">
    <location>
        <begin position="13"/>
        <end position="40"/>
    </location>
</feature>
<keyword evidence="3" id="KW-1185">Reference proteome</keyword>
<reference evidence="2 3" key="1">
    <citation type="submission" date="2013-01" db="EMBL/GenBank/DDBJ databases">
        <authorList>
            <person name="Harkins D.M."/>
            <person name="Durkin A.S."/>
            <person name="Brinkac L.M."/>
            <person name="Haft D.H."/>
            <person name="Selengut J.D."/>
            <person name="Sanka R."/>
            <person name="DePew J."/>
            <person name="Purushe J."/>
            <person name="Whelen A.C."/>
            <person name="Vinetz J.M."/>
            <person name="Sutton G.G."/>
            <person name="Nierman W.C."/>
            <person name="Fouts D.E."/>
        </authorList>
    </citation>
    <scope>NUCLEOTIDE SEQUENCE [LARGE SCALE GENOMIC DNA]</scope>
    <source>
        <strain evidence="2 3">2007001578</strain>
    </source>
</reference>
<keyword evidence="1" id="KW-0175">Coiled coil</keyword>
<proteinExistence type="predicted"/>
<organism evidence="2 3">
    <name type="scientific">Leptospira noguchii str. 2007001578</name>
    <dbReference type="NCBI Taxonomy" id="1049974"/>
    <lineage>
        <taxon>Bacteria</taxon>
        <taxon>Pseudomonadati</taxon>
        <taxon>Spirochaetota</taxon>
        <taxon>Spirochaetia</taxon>
        <taxon>Leptospirales</taxon>
        <taxon>Leptospiraceae</taxon>
        <taxon>Leptospira</taxon>
    </lineage>
</organism>